<feature type="transmembrane region" description="Helical" evidence="1">
    <location>
        <begin position="45"/>
        <end position="68"/>
    </location>
</feature>
<organism evidence="2 3">
    <name type="scientific">Candidatus Methanofastidiosum methylothiophilum</name>
    <dbReference type="NCBI Taxonomy" id="1705564"/>
    <lineage>
        <taxon>Archaea</taxon>
        <taxon>Methanobacteriati</taxon>
        <taxon>Methanobacteriota</taxon>
        <taxon>Stenosarchaea group</taxon>
        <taxon>Candidatus Methanofastidiosia</taxon>
        <taxon>Candidatus Methanofastidiosales</taxon>
        <taxon>Candidatus Methanofastidiosaceae</taxon>
        <taxon>Candidatus Methanofastidiosum</taxon>
    </lineage>
</organism>
<evidence type="ECO:0000313" key="3">
    <source>
        <dbReference type="Proteomes" id="UP000075578"/>
    </source>
</evidence>
<protein>
    <recommendedName>
        <fullName evidence="4">DUF4013 domain-containing protein</fullName>
    </recommendedName>
</protein>
<proteinExistence type="predicted"/>
<evidence type="ECO:0000256" key="1">
    <source>
        <dbReference type="SAM" id="Phobius"/>
    </source>
</evidence>
<comment type="caution">
    <text evidence="2">The sequence shown here is derived from an EMBL/GenBank/DDBJ whole genome shotgun (WGS) entry which is preliminary data.</text>
</comment>
<keyword evidence="1" id="KW-0812">Transmembrane</keyword>
<evidence type="ECO:0000313" key="2">
    <source>
        <dbReference type="EMBL" id="KYC46971.1"/>
    </source>
</evidence>
<accession>A0A150IPJ6</accession>
<dbReference type="EMBL" id="LNGD01000172">
    <property type="protein sequence ID" value="KYC46971.1"/>
    <property type="molecule type" value="Genomic_DNA"/>
</dbReference>
<feature type="transmembrane region" description="Helical" evidence="1">
    <location>
        <begin position="96"/>
        <end position="117"/>
    </location>
</feature>
<keyword evidence="1" id="KW-1133">Transmembrane helix</keyword>
<keyword evidence="1" id="KW-0472">Membrane</keyword>
<reference evidence="2 3" key="1">
    <citation type="journal article" date="2016" name="ISME J.">
        <title>Chasing the elusive Euryarchaeota class WSA2: genomes reveal a uniquely fastidious methyl-reducing methanogen.</title>
        <authorList>
            <person name="Nobu M.K."/>
            <person name="Narihiro T."/>
            <person name="Kuroda K."/>
            <person name="Mei R."/>
            <person name="Liu W.T."/>
        </authorList>
    </citation>
    <scope>NUCLEOTIDE SEQUENCE [LARGE SCALE GENOMIC DNA]</scope>
    <source>
        <strain evidence="2">U1lsi0528_Bin089</strain>
    </source>
</reference>
<evidence type="ECO:0008006" key="4">
    <source>
        <dbReference type="Google" id="ProtNLM"/>
    </source>
</evidence>
<sequence length="242" mass="26978">MKDIIIDSLKYSSSNWVKVLLLGLVVFLVDLSDALSFLGGLAGELSFTIIVAGLILGIYQIGFIFRIVEETTHGSDTMPKFDKFWNTFLHGMKEGLVTVIYFIIPLILIIIGVFLFGDLIGPNPMDMELVIIIFVLFLASITYLIYQAAVLNMANHHGTIKSAFDFKRIFKKARDMGIKRLGFIYLLTVVFAVTVESTIHDAVTSNPFDPLSIISALLIAPYILIFIARALGLINRTLEIKK</sequence>
<dbReference type="Pfam" id="PF13197">
    <property type="entry name" value="DUF4013"/>
    <property type="match status" value="1"/>
</dbReference>
<name>A0A150IPJ6_9EURY</name>
<dbReference type="InterPro" id="IPR025098">
    <property type="entry name" value="DUF4013"/>
</dbReference>
<gene>
    <name evidence="2" type="ORF">AMQ74_01728</name>
</gene>
<dbReference type="Proteomes" id="UP000075578">
    <property type="component" value="Unassembled WGS sequence"/>
</dbReference>
<feature type="transmembrane region" description="Helical" evidence="1">
    <location>
        <begin position="211"/>
        <end position="234"/>
    </location>
</feature>
<dbReference type="AlphaFoldDB" id="A0A150IPJ6"/>
<feature type="transmembrane region" description="Helical" evidence="1">
    <location>
        <begin position="20"/>
        <end position="39"/>
    </location>
</feature>
<feature type="transmembrane region" description="Helical" evidence="1">
    <location>
        <begin position="129"/>
        <end position="146"/>
    </location>
</feature>
<feature type="transmembrane region" description="Helical" evidence="1">
    <location>
        <begin position="181"/>
        <end position="199"/>
    </location>
</feature>